<evidence type="ECO:0000256" key="5">
    <source>
        <dbReference type="ARBA" id="ARBA00023239"/>
    </source>
</evidence>
<feature type="region of interest" description="Disordered" evidence="8">
    <location>
        <begin position="1"/>
        <end position="26"/>
    </location>
</feature>
<dbReference type="GO" id="GO:0071555">
    <property type="term" value="P:cell wall organization"/>
    <property type="evidence" value="ECO:0007669"/>
    <property type="project" value="UniProtKB-KW"/>
</dbReference>
<evidence type="ECO:0000256" key="2">
    <source>
        <dbReference type="ARBA" id="ARBA00022692"/>
    </source>
</evidence>
<evidence type="ECO:0000256" key="1">
    <source>
        <dbReference type="ARBA" id="ARBA00022475"/>
    </source>
</evidence>
<feature type="site" description="Important for catalytic activity" evidence="7">
    <location>
        <position position="289"/>
    </location>
</feature>
<keyword evidence="4 7" id="KW-0472">Membrane</keyword>
<dbReference type="GO" id="GO:0005886">
    <property type="term" value="C:plasma membrane"/>
    <property type="evidence" value="ECO:0007669"/>
    <property type="project" value="UniProtKB-SubCell"/>
</dbReference>
<evidence type="ECO:0000313" key="10">
    <source>
        <dbReference type="Proteomes" id="UP001180845"/>
    </source>
</evidence>
<feature type="region of interest" description="Disordered" evidence="8">
    <location>
        <begin position="323"/>
        <end position="352"/>
    </location>
</feature>
<feature type="compositionally biased region" description="Low complexity" evidence="8">
    <location>
        <begin position="1"/>
        <end position="10"/>
    </location>
</feature>
<dbReference type="Proteomes" id="UP001180845">
    <property type="component" value="Unassembled WGS sequence"/>
</dbReference>
<dbReference type="Gene3D" id="3.30.1490.480">
    <property type="entry name" value="Endolytic murein transglycosylase"/>
    <property type="match status" value="1"/>
</dbReference>
<comment type="function">
    <text evidence="7">Functions as a peptidoglycan terminase that cleaves nascent peptidoglycan strands endolytically to terminate their elongation.</text>
</comment>
<dbReference type="GO" id="GO:0009252">
    <property type="term" value="P:peptidoglycan biosynthetic process"/>
    <property type="evidence" value="ECO:0007669"/>
    <property type="project" value="UniProtKB-UniRule"/>
</dbReference>
<accession>A0AAE4CMW4</accession>
<gene>
    <name evidence="7" type="primary">mltG</name>
    <name evidence="9" type="ORF">JOF55_003475</name>
</gene>
<dbReference type="EMBL" id="JAVDXW010000001">
    <property type="protein sequence ID" value="MDR7303294.1"/>
    <property type="molecule type" value="Genomic_DNA"/>
</dbReference>
<protein>
    <recommendedName>
        <fullName evidence="7">Endolytic murein transglycosylase</fullName>
        <ecNumber evidence="7">4.2.2.29</ecNumber>
    </recommendedName>
    <alternativeName>
        <fullName evidence="7">Peptidoglycan lytic transglycosylase</fullName>
    </alternativeName>
    <alternativeName>
        <fullName evidence="7">Peptidoglycan polymerization terminase</fullName>
    </alternativeName>
</protein>
<dbReference type="EC" id="4.2.2.29" evidence="7"/>
<dbReference type="NCBIfam" id="TIGR00247">
    <property type="entry name" value="endolytic transglycosylase MltG"/>
    <property type="match status" value="1"/>
</dbReference>
<evidence type="ECO:0000256" key="6">
    <source>
        <dbReference type="ARBA" id="ARBA00023316"/>
    </source>
</evidence>
<dbReference type="AlphaFoldDB" id="A0AAE4CMW4"/>
<feature type="compositionally biased region" description="Basic and acidic residues" evidence="8">
    <location>
        <begin position="17"/>
        <end position="26"/>
    </location>
</feature>
<keyword evidence="2 7" id="KW-0812">Transmembrane</keyword>
<comment type="caution">
    <text evidence="9">The sequence shown here is derived from an EMBL/GenBank/DDBJ whole genome shotgun (WGS) entry which is preliminary data.</text>
</comment>
<evidence type="ECO:0000256" key="8">
    <source>
        <dbReference type="SAM" id="MobiDB-lite"/>
    </source>
</evidence>
<proteinExistence type="inferred from homology"/>
<dbReference type="Pfam" id="PF02618">
    <property type="entry name" value="YceG"/>
    <property type="match status" value="1"/>
</dbReference>
<keyword evidence="6 7" id="KW-0961">Cell wall biogenesis/degradation</keyword>
<comment type="similarity">
    <text evidence="7">Belongs to the transglycosylase MltG family.</text>
</comment>
<evidence type="ECO:0000256" key="3">
    <source>
        <dbReference type="ARBA" id="ARBA00022989"/>
    </source>
</evidence>
<comment type="catalytic activity">
    <reaction evidence="7">
        <text>a peptidoglycan chain = a peptidoglycan chain with N-acetyl-1,6-anhydromuramyl-[peptide] at the reducing end + a peptidoglycan chain with N-acetylglucosamine at the non-reducing end.</text>
        <dbReference type="EC" id="4.2.2.29"/>
    </reaction>
</comment>
<name>A0AAE4CMW4_9ACTN</name>
<dbReference type="GO" id="GO:0008932">
    <property type="term" value="F:lytic endotransglycosylase activity"/>
    <property type="evidence" value="ECO:0007669"/>
    <property type="project" value="UniProtKB-UniRule"/>
</dbReference>
<evidence type="ECO:0000313" key="9">
    <source>
        <dbReference type="EMBL" id="MDR7303294.1"/>
    </source>
</evidence>
<dbReference type="HAMAP" id="MF_02065">
    <property type="entry name" value="MltG"/>
    <property type="match status" value="1"/>
</dbReference>
<keyword evidence="10" id="KW-1185">Reference proteome</keyword>
<reference evidence="9" key="1">
    <citation type="submission" date="2023-07" db="EMBL/GenBank/DDBJ databases">
        <title>Sequencing the genomes of 1000 actinobacteria strains.</title>
        <authorList>
            <person name="Klenk H.-P."/>
        </authorList>
    </citation>
    <scope>NUCLEOTIDE SEQUENCE</scope>
    <source>
        <strain evidence="9">DSM 45977</strain>
    </source>
</reference>
<keyword evidence="5 7" id="KW-0456">Lyase</keyword>
<feature type="transmembrane region" description="Helical" evidence="7">
    <location>
        <begin position="38"/>
        <end position="57"/>
    </location>
</feature>
<organism evidence="9 10">
    <name type="scientific">Haloactinomyces albus</name>
    <dbReference type="NCBI Taxonomy" id="1352928"/>
    <lineage>
        <taxon>Bacteria</taxon>
        <taxon>Bacillati</taxon>
        <taxon>Actinomycetota</taxon>
        <taxon>Actinomycetes</taxon>
        <taxon>Actinopolysporales</taxon>
        <taxon>Actinopolysporaceae</taxon>
        <taxon>Haloactinomyces</taxon>
    </lineage>
</organism>
<evidence type="ECO:0000256" key="7">
    <source>
        <dbReference type="HAMAP-Rule" id="MF_02065"/>
    </source>
</evidence>
<keyword evidence="3 7" id="KW-1133">Transmembrane helix</keyword>
<evidence type="ECO:0000256" key="4">
    <source>
        <dbReference type="ARBA" id="ARBA00023136"/>
    </source>
</evidence>
<dbReference type="InterPro" id="IPR003770">
    <property type="entry name" value="MLTG-like"/>
</dbReference>
<dbReference type="PANTHER" id="PTHR30518">
    <property type="entry name" value="ENDOLYTIC MUREIN TRANSGLYCOSYLASE"/>
    <property type="match status" value="1"/>
</dbReference>
<dbReference type="PANTHER" id="PTHR30518:SF2">
    <property type="entry name" value="ENDOLYTIC MUREIN TRANSGLYCOSYLASE"/>
    <property type="match status" value="1"/>
</dbReference>
<keyword evidence="1 7" id="KW-1003">Cell membrane</keyword>
<comment type="subcellular location">
    <subcellularLocation>
        <location evidence="7">Cell membrane</location>
        <topology evidence="7">Single-pass membrane protein</topology>
    </subcellularLocation>
</comment>
<sequence length="406" mass="43579">MSDDLGLFADDAGDPQRYGRREARAERDRFRRRRRRRIVTAVAGLFALLIVGGGALYGTSQLLKIGSYENYEGSGSGEAVIEVERGDTISAIGRTLAEHDVVASATAFVEASRGNAEIGGIQPGFYLMKKKMSGASAVQRILSDKASVGRVEIRGGMRLEDQTRPNGDAVPGILSRLAEATCVGSGGPDTCVTSKEMRTAAAQADLAELGAPEWAVDPASAAKAERRLEGLIMPGIYHVEPGSSAEEVLSSVLTASKAKLQAAGMPDTAEGTGFSPYEILTMASLIQSEAIKKDFGKVSRVIRNRLETDMPLQFDSTINYPLDKPTLLTDPSDRERPGPYNTYLNTGLPPTPISSPSEEAIDAAVNPTPGEWRYFVRCYKDGTSCFSETNEQHNAARRKAEARGAI</sequence>
<dbReference type="RefSeq" id="WP_310275515.1">
    <property type="nucleotide sequence ID" value="NZ_JAVDXW010000001.1"/>
</dbReference>